<name>F6EFV2_HOYSD</name>
<sequence length="41" mass="4485">MGGSSRHSAAIVTYTLLFKLAHEHSVRIDSTAEEARLFPAN</sequence>
<protein>
    <submittedName>
        <fullName evidence="1">Uncharacterized protein</fullName>
    </submittedName>
</protein>
<organism evidence="1 2">
    <name type="scientific">Hoyosella subflava (strain DSM 45089 / JCM 17490 / NBRC 109087 / DQS3-9A1)</name>
    <name type="common">Amycolicicoccus subflavus</name>
    <dbReference type="NCBI Taxonomy" id="443218"/>
    <lineage>
        <taxon>Bacteria</taxon>
        <taxon>Bacillati</taxon>
        <taxon>Actinomycetota</taxon>
        <taxon>Actinomycetes</taxon>
        <taxon>Mycobacteriales</taxon>
        <taxon>Hoyosellaceae</taxon>
        <taxon>Hoyosella</taxon>
    </lineage>
</organism>
<evidence type="ECO:0000313" key="1">
    <source>
        <dbReference type="EMBL" id="AEF42216.1"/>
    </source>
</evidence>
<accession>F6EFV2</accession>
<reference evidence="1 2" key="1">
    <citation type="journal article" date="2011" name="J. Bacteriol.">
        <title>Complete genome sequence of Amycolicicoccus subflavus DQS3-9A1T, an actinomycete isolated from crude oil-polluted soil.</title>
        <authorList>
            <person name="Cai M."/>
            <person name="Chen W.M."/>
            <person name="Nie Y."/>
            <person name="Chi C.Q."/>
            <person name="Wang Y.N."/>
            <person name="Tang Y.Q."/>
            <person name="Li G.Y."/>
            <person name="Wu X.L."/>
        </authorList>
    </citation>
    <scope>NUCLEOTIDE SEQUENCE [LARGE SCALE GENOMIC DNA]</scope>
    <source>
        <strain evidence="2">DSM 45089 / DQS3-9A1</strain>
    </source>
</reference>
<dbReference type="Proteomes" id="UP000009235">
    <property type="component" value="Chromosome"/>
</dbReference>
<proteinExistence type="predicted"/>
<dbReference type="AlphaFoldDB" id="F6EFV2"/>
<dbReference type="STRING" id="443218.AS9A_3778"/>
<gene>
    <name evidence="1" type="ordered locus">AS9A_3778</name>
</gene>
<keyword evidence="2" id="KW-1185">Reference proteome</keyword>
<dbReference type="HOGENOM" id="CLU_3264769_0_0_11"/>
<dbReference type="KEGG" id="asd:AS9A_3778"/>
<dbReference type="EMBL" id="CP002786">
    <property type="protein sequence ID" value="AEF42216.1"/>
    <property type="molecule type" value="Genomic_DNA"/>
</dbReference>
<evidence type="ECO:0000313" key="2">
    <source>
        <dbReference type="Proteomes" id="UP000009235"/>
    </source>
</evidence>